<dbReference type="EMBL" id="LK391708">
    <property type="protein sequence ID" value="CDR94906.1"/>
    <property type="molecule type" value="Genomic_DNA"/>
</dbReference>
<dbReference type="PANTHER" id="PTHR28627:SF1">
    <property type="entry name" value="CYTOCHROME C OXIDASE ASSEMBLY FACTOR 5"/>
    <property type="match status" value="1"/>
</dbReference>
<dbReference type="VEuPathDB" id="PiroplasmaDB:BBBOND_0200630"/>
<sequence length="86" mass="9950">MALRLDPDLPHRHASNSCDALQNDMVECYKASRCCRELNRPFDECLRNRRPDEVGQECLLLKRALAQCRRNVLNGKFRVTGNPYST</sequence>
<gene>
    <name evidence="3" type="ORF">BBBOND_0200630</name>
</gene>
<keyword evidence="4" id="KW-1185">Reference proteome</keyword>
<dbReference type="PANTHER" id="PTHR28627">
    <property type="entry name" value="CYTOCHROME C OXIDASE ASSEMBLY FACTOR 5"/>
    <property type="match status" value="1"/>
</dbReference>
<dbReference type="AlphaFoldDB" id="A0A061D2C0"/>
<proteinExistence type="inferred from homology"/>
<accession>A0A061D2C0</accession>
<keyword evidence="2" id="KW-1015">Disulfide bond</keyword>
<dbReference type="GO" id="GO:0033617">
    <property type="term" value="P:mitochondrial respiratory chain complex IV assembly"/>
    <property type="evidence" value="ECO:0007669"/>
    <property type="project" value="TreeGrafter"/>
</dbReference>
<dbReference type="RefSeq" id="XP_012767092.1">
    <property type="nucleotide sequence ID" value="XM_012911638.1"/>
</dbReference>
<protein>
    <recommendedName>
        <fullName evidence="5">Cytochrome c oxidase assembly factor 5</fullName>
    </recommendedName>
</protein>
<reference evidence="4" key="1">
    <citation type="submission" date="2014-06" db="EMBL/GenBank/DDBJ databases">
        <authorList>
            <person name="Aslett M."/>
            <person name="De Silva N."/>
        </authorList>
    </citation>
    <scope>NUCLEOTIDE SEQUENCE [LARGE SCALE GENOMIC DNA]</scope>
    <source>
        <strain evidence="4">Bond</strain>
    </source>
</reference>
<dbReference type="GO" id="GO:0005739">
    <property type="term" value="C:mitochondrion"/>
    <property type="evidence" value="ECO:0007669"/>
    <property type="project" value="TreeGrafter"/>
</dbReference>
<comment type="similarity">
    <text evidence="1">Belongs to the PET191 family.</text>
</comment>
<dbReference type="KEGG" id="bbig:BBBOND_0200630"/>
<evidence type="ECO:0000313" key="3">
    <source>
        <dbReference type="EMBL" id="CDR94906.1"/>
    </source>
</evidence>
<dbReference type="InterPro" id="IPR018793">
    <property type="entry name" value="Cyt_c_oxidase_assmbl_Pet191"/>
</dbReference>
<dbReference type="Pfam" id="PF10203">
    <property type="entry name" value="Pet191_N"/>
    <property type="match status" value="1"/>
</dbReference>
<dbReference type="OrthoDB" id="340921at2759"/>
<evidence type="ECO:0000256" key="2">
    <source>
        <dbReference type="ARBA" id="ARBA00023157"/>
    </source>
</evidence>
<evidence type="ECO:0000256" key="1">
    <source>
        <dbReference type="ARBA" id="ARBA00007785"/>
    </source>
</evidence>
<organism evidence="3 4">
    <name type="scientific">Babesia bigemina</name>
    <dbReference type="NCBI Taxonomy" id="5866"/>
    <lineage>
        <taxon>Eukaryota</taxon>
        <taxon>Sar</taxon>
        <taxon>Alveolata</taxon>
        <taxon>Apicomplexa</taxon>
        <taxon>Aconoidasida</taxon>
        <taxon>Piroplasmida</taxon>
        <taxon>Babesiidae</taxon>
        <taxon>Babesia</taxon>
    </lineage>
</organism>
<evidence type="ECO:0000313" key="4">
    <source>
        <dbReference type="Proteomes" id="UP000033188"/>
    </source>
</evidence>
<dbReference type="OMA" id="FEECLHN"/>
<name>A0A061D2C0_BABBI</name>
<dbReference type="Proteomes" id="UP000033188">
    <property type="component" value="Chromosome 2"/>
</dbReference>
<evidence type="ECO:0008006" key="5">
    <source>
        <dbReference type="Google" id="ProtNLM"/>
    </source>
</evidence>
<dbReference type="GeneID" id="24563447"/>